<protein>
    <submittedName>
        <fullName evidence="1">Uncharacterized protein</fullName>
    </submittedName>
</protein>
<dbReference type="AlphaFoldDB" id="A0A3M7RU11"/>
<evidence type="ECO:0000313" key="2">
    <source>
        <dbReference type="Proteomes" id="UP000276133"/>
    </source>
</evidence>
<keyword evidence="2" id="KW-1185">Reference proteome</keyword>
<proteinExistence type="predicted"/>
<organism evidence="1 2">
    <name type="scientific">Brachionus plicatilis</name>
    <name type="common">Marine rotifer</name>
    <name type="synonym">Brachionus muelleri</name>
    <dbReference type="NCBI Taxonomy" id="10195"/>
    <lineage>
        <taxon>Eukaryota</taxon>
        <taxon>Metazoa</taxon>
        <taxon>Spiralia</taxon>
        <taxon>Gnathifera</taxon>
        <taxon>Rotifera</taxon>
        <taxon>Eurotatoria</taxon>
        <taxon>Monogononta</taxon>
        <taxon>Pseudotrocha</taxon>
        <taxon>Ploima</taxon>
        <taxon>Brachionidae</taxon>
        <taxon>Brachionus</taxon>
    </lineage>
</organism>
<gene>
    <name evidence="1" type="ORF">BpHYR1_004254</name>
</gene>
<dbReference type="EMBL" id="REGN01002664">
    <property type="protein sequence ID" value="RNA26825.1"/>
    <property type="molecule type" value="Genomic_DNA"/>
</dbReference>
<sequence>MGYVNILVENFFQHLIAEEKLKKVISGRRKDQAKLKSEETQTILNKENIAPTRTIESQIITQK</sequence>
<accession>A0A3M7RU11</accession>
<dbReference type="Proteomes" id="UP000276133">
    <property type="component" value="Unassembled WGS sequence"/>
</dbReference>
<reference evidence="1 2" key="1">
    <citation type="journal article" date="2018" name="Sci. Rep.">
        <title>Genomic signatures of local adaptation to the degree of environmental predictability in rotifers.</title>
        <authorList>
            <person name="Franch-Gras L."/>
            <person name="Hahn C."/>
            <person name="Garcia-Roger E.M."/>
            <person name="Carmona M.J."/>
            <person name="Serra M."/>
            <person name="Gomez A."/>
        </authorList>
    </citation>
    <scope>NUCLEOTIDE SEQUENCE [LARGE SCALE GENOMIC DNA]</scope>
    <source>
        <strain evidence="1">HYR1</strain>
    </source>
</reference>
<comment type="caution">
    <text evidence="1">The sequence shown here is derived from an EMBL/GenBank/DDBJ whole genome shotgun (WGS) entry which is preliminary data.</text>
</comment>
<evidence type="ECO:0000313" key="1">
    <source>
        <dbReference type="EMBL" id="RNA26825.1"/>
    </source>
</evidence>
<name>A0A3M7RU11_BRAPC</name>